<dbReference type="AlphaFoldDB" id="A0A5C6AMK7"/>
<keyword evidence="2" id="KW-1185">Reference proteome</keyword>
<proteinExistence type="predicted"/>
<dbReference type="EMBL" id="SJPR01000001">
    <property type="protein sequence ID" value="TWU00232.1"/>
    <property type="molecule type" value="Genomic_DNA"/>
</dbReference>
<reference evidence="1 2" key="1">
    <citation type="submission" date="2019-02" db="EMBL/GenBank/DDBJ databases">
        <title>Deep-cultivation of Planctomycetes and their phenomic and genomic characterization uncovers novel biology.</title>
        <authorList>
            <person name="Wiegand S."/>
            <person name="Jogler M."/>
            <person name="Boedeker C."/>
            <person name="Pinto D."/>
            <person name="Vollmers J."/>
            <person name="Rivas-Marin E."/>
            <person name="Kohn T."/>
            <person name="Peeters S.H."/>
            <person name="Heuer A."/>
            <person name="Rast P."/>
            <person name="Oberbeckmann S."/>
            <person name="Bunk B."/>
            <person name="Jeske O."/>
            <person name="Meyerdierks A."/>
            <person name="Storesund J.E."/>
            <person name="Kallscheuer N."/>
            <person name="Luecker S."/>
            <person name="Lage O.M."/>
            <person name="Pohl T."/>
            <person name="Merkel B.J."/>
            <person name="Hornburger P."/>
            <person name="Mueller R.-W."/>
            <person name="Bruemmer F."/>
            <person name="Labrenz M."/>
            <person name="Spormann A.M."/>
            <person name="Op Den Camp H."/>
            <person name="Overmann J."/>
            <person name="Amann R."/>
            <person name="Jetten M.S.M."/>
            <person name="Mascher T."/>
            <person name="Medema M.H."/>
            <person name="Devos D.P."/>
            <person name="Kaster A.-K."/>
            <person name="Ovreas L."/>
            <person name="Rohde M."/>
            <person name="Galperin M.Y."/>
            <person name="Jogler C."/>
        </authorList>
    </citation>
    <scope>NUCLEOTIDE SEQUENCE [LARGE SCALE GENOMIC DNA]</scope>
    <source>
        <strain evidence="1 2">Pla108</strain>
    </source>
</reference>
<evidence type="ECO:0000313" key="2">
    <source>
        <dbReference type="Proteomes" id="UP000317421"/>
    </source>
</evidence>
<protein>
    <submittedName>
        <fullName evidence="1">Uncharacterized protein</fullName>
    </submittedName>
</protein>
<accession>A0A5C6AMK7</accession>
<gene>
    <name evidence="1" type="ORF">Pla108_11790</name>
</gene>
<dbReference type="RefSeq" id="WP_146443912.1">
    <property type="nucleotide sequence ID" value="NZ_SJPR01000001.1"/>
</dbReference>
<organism evidence="1 2">
    <name type="scientific">Botrimarina colliarenosi</name>
    <dbReference type="NCBI Taxonomy" id="2528001"/>
    <lineage>
        <taxon>Bacteria</taxon>
        <taxon>Pseudomonadati</taxon>
        <taxon>Planctomycetota</taxon>
        <taxon>Planctomycetia</taxon>
        <taxon>Pirellulales</taxon>
        <taxon>Lacipirellulaceae</taxon>
        <taxon>Botrimarina</taxon>
    </lineage>
</organism>
<dbReference type="Proteomes" id="UP000317421">
    <property type="component" value="Unassembled WGS sequence"/>
</dbReference>
<sequence length="80" mass="8850">MEDTFNHPRLGELYPEDIDWQIDEVSVPYSKTPIAVCFADGSDDGPSGVALSGYDWIESHWSEVLSNYPRTGLGGVERSS</sequence>
<name>A0A5C6AMK7_9BACT</name>
<evidence type="ECO:0000313" key="1">
    <source>
        <dbReference type="EMBL" id="TWU00232.1"/>
    </source>
</evidence>
<comment type="caution">
    <text evidence="1">The sequence shown here is derived from an EMBL/GenBank/DDBJ whole genome shotgun (WGS) entry which is preliminary data.</text>
</comment>